<dbReference type="GO" id="GO:0016787">
    <property type="term" value="F:hydrolase activity"/>
    <property type="evidence" value="ECO:0007669"/>
    <property type="project" value="UniProtKB-KW"/>
</dbReference>
<dbReference type="Gene3D" id="1.10.4080.10">
    <property type="entry name" value="ADP-ribosylation/Crystallin J1"/>
    <property type="match status" value="1"/>
</dbReference>
<name>Q2YA92_NITMU</name>
<keyword evidence="3" id="KW-1185">Reference proteome</keyword>
<dbReference type="eggNOG" id="COG1397">
    <property type="taxonomic scope" value="Bacteria"/>
</dbReference>
<dbReference type="Pfam" id="PF03747">
    <property type="entry name" value="ADP_ribosyl_GH"/>
    <property type="match status" value="1"/>
</dbReference>
<dbReference type="KEGG" id="nmu:Nmul_A1026"/>
<dbReference type="Proteomes" id="UP000002718">
    <property type="component" value="Chromosome"/>
</dbReference>
<sequence length="321" mass="34241">MKSLNSEAILGALVADSAALGLHWIYDPARIAEIEAARGPRGLVFLQPEEANYAGVKGYFAHGGKTSGESSSYGEVCLLMLKHLARHGRFNRVEYQSEYRACFGPGGKYVGYIDSPTRLTLRTLLPLEPRDFPAASGPDDDQHPSLAAIPSLVAAHAGTLDELLPRVDEVVRITNNNETAVAAAQCSAAALFNLLHGMPMPQALAHALPLAGSVLRPLLEEALSMSKPDGVGATQRFGSACHVTEGLPVVFHIAQTASDYRSAVETNIRAGGDSCGRSIMLGALMAAHAARQSTCEFPVPFQWLARYRKFMEAADACAAIQ</sequence>
<accession>Q2YA92</accession>
<dbReference type="SUPFAM" id="SSF101478">
    <property type="entry name" value="ADP-ribosylglycohydrolase"/>
    <property type="match status" value="1"/>
</dbReference>
<reference evidence="1" key="2">
    <citation type="submission" date="2005-08" db="EMBL/GenBank/DDBJ databases">
        <title>Complete sequence of Chromosome 1 of Nitrosospira multiformis ATCC 25196.</title>
        <authorList>
            <consortium name="US DOE Joint Genome Institute"/>
            <person name="Copeland A."/>
            <person name="Lucas S."/>
            <person name="Lapidus A."/>
            <person name="Barry K."/>
            <person name="Detter J.C."/>
            <person name="Glavina T."/>
            <person name="Hammon N."/>
            <person name="Israni S."/>
            <person name="Pitluck S."/>
            <person name="Chain P."/>
            <person name="Malfatti S."/>
            <person name="Shin M."/>
            <person name="Vergez L."/>
            <person name="Schmutz J."/>
            <person name="Larimer F."/>
            <person name="Land M."/>
            <person name="Hauser L."/>
            <person name="Kyrpides N."/>
            <person name="Lykidis A."/>
            <person name="Richardson P."/>
        </authorList>
    </citation>
    <scope>NUCLEOTIDE SEQUENCE</scope>
    <source>
        <strain evidence="1">ATCC 25196</strain>
    </source>
</reference>
<organism evidence="1 3">
    <name type="scientific">Nitrosospira multiformis (strain ATCC 25196 / NCIMB 11849 / C 71)</name>
    <dbReference type="NCBI Taxonomy" id="323848"/>
    <lineage>
        <taxon>Bacteria</taxon>
        <taxon>Pseudomonadati</taxon>
        <taxon>Pseudomonadota</taxon>
        <taxon>Betaproteobacteria</taxon>
        <taxon>Nitrosomonadales</taxon>
        <taxon>Nitrosomonadaceae</taxon>
        <taxon>Nitrosospira</taxon>
    </lineage>
</organism>
<protein>
    <submittedName>
        <fullName evidence="2">ADP-ribosylglycohydrolase</fullName>
    </submittedName>
</protein>
<proteinExistence type="predicted"/>
<dbReference type="STRING" id="323848.Nmul_A1026"/>
<reference evidence="2 4" key="4">
    <citation type="submission" date="2016-10" db="EMBL/GenBank/DDBJ databases">
        <authorList>
            <person name="de Groot N.N."/>
        </authorList>
    </citation>
    <scope>NUCLEOTIDE SEQUENCE [LARGE SCALE GENOMIC DNA]</scope>
    <source>
        <strain evidence="2 4">Nl13</strain>
    </source>
</reference>
<dbReference type="InterPro" id="IPR050792">
    <property type="entry name" value="ADP-ribosylglycohydrolase"/>
</dbReference>
<dbReference type="InterPro" id="IPR005502">
    <property type="entry name" value="Ribosyl_crysJ1"/>
</dbReference>
<dbReference type="InterPro" id="IPR036705">
    <property type="entry name" value="Ribosyl_crysJ1_sf"/>
</dbReference>
<reference evidence="1 3" key="3">
    <citation type="journal article" date="2008" name="Appl. Environ. Microbiol.">
        <title>Complete genome sequence of Nitrosospira multiformis, an ammonia-oxidizing bacterium from the soil environment.</title>
        <authorList>
            <person name="Norton J.M."/>
            <person name="Klotz M.G."/>
            <person name="Stein L.Y."/>
            <person name="Arp D.J."/>
            <person name="Bottomley P.J."/>
            <person name="Chain P.S."/>
            <person name="Hauser L.J."/>
            <person name="Land M.L."/>
            <person name="Larimer F.W."/>
            <person name="Shin M.W."/>
            <person name="Starkenburg S.R."/>
        </authorList>
    </citation>
    <scope>NUCLEOTIDE SEQUENCE [LARGE SCALE GENOMIC DNA]</scope>
    <source>
        <strain evidence="1">ATCC 25196</strain>
        <strain evidence="3">ATCC 25196 / NCIMB 11849 / C 71</strain>
    </source>
</reference>
<dbReference type="HOGENOM" id="CLU_046767_2_0_4"/>
<evidence type="ECO:0000313" key="2">
    <source>
        <dbReference type="EMBL" id="SEF50388.1"/>
    </source>
</evidence>
<dbReference type="RefSeq" id="WP_011380374.1">
    <property type="nucleotide sequence ID" value="NC_007614.1"/>
</dbReference>
<keyword evidence="2" id="KW-0378">Hydrolase</keyword>
<dbReference type="OrthoDB" id="6193578at2"/>
<dbReference type="PANTHER" id="PTHR16222:SF17">
    <property type="entry name" value="SELENOPROTEIN J"/>
    <property type="match status" value="1"/>
</dbReference>
<dbReference type="EMBL" id="CP000103">
    <property type="protein sequence ID" value="ABB74329.1"/>
    <property type="molecule type" value="Genomic_DNA"/>
</dbReference>
<gene>
    <name evidence="1" type="ordered locus">Nmul_A1026</name>
    <name evidence="2" type="ORF">SAMN05216403_102204</name>
</gene>
<dbReference type="EMBL" id="FNVK01000002">
    <property type="protein sequence ID" value="SEF50388.1"/>
    <property type="molecule type" value="Genomic_DNA"/>
</dbReference>
<reference evidence="3" key="1">
    <citation type="submission" date="2005-08" db="EMBL/GenBank/DDBJ databases">
        <title>Complete sequence of chromosome 1 of Nitrosospira multiformis ATCC 25196.</title>
        <authorList>
            <person name="Copeland A."/>
            <person name="Lucas S."/>
            <person name="Lapidus A."/>
            <person name="Barry K."/>
            <person name="Detter J.C."/>
            <person name="Glavina T."/>
            <person name="Hammon N."/>
            <person name="Israni S."/>
            <person name="Pitluck S."/>
            <person name="Chain P."/>
            <person name="Malfatti S."/>
            <person name="Shin M."/>
            <person name="Vergez L."/>
            <person name="Schmutz J."/>
            <person name="Larimer F."/>
            <person name="Land M."/>
            <person name="Hauser L."/>
            <person name="Kyrpides N."/>
            <person name="Lykidis A."/>
            <person name="Richardson P."/>
        </authorList>
    </citation>
    <scope>NUCLEOTIDE SEQUENCE [LARGE SCALE GENOMIC DNA]</scope>
    <source>
        <strain evidence="3">ATCC 25196 / NCIMB 11849 / C 71</strain>
    </source>
</reference>
<dbReference type="Proteomes" id="UP000236751">
    <property type="component" value="Unassembled WGS sequence"/>
</dbReference>
<evidence type="ECO:0000313" key="3">
    <source>
        <dbReference type="Proteomes" id="UP000002718"/>
    </source>
</evidence>
<evidence type="ECO:0000313" key="1">
    <source>
        <dbReference type="EMBL" id="ABB74329.1"/>
    </source>
</evidence>
<dbReference type="AlphaFoldDB" id="Q2YA92"/>
<evidence type="ECO:0000313" key="4">
    <source>
        <dbReference type="Proteomes" id="UP000236751"/>
    </source>
</evidence>
<dbReference type="PANTHER" id="PTHR16222">
    <property type="entry name" value="ADP-RIBOSYLGLYCOHYDROLASE"/>
    <property type="match status" value="1"/>
</dbReference>